<dbReference type="Pfam" id="PF07070">
    <property type="entry name" value="Spo0M"/>
    <property type="match status" value="1"/>
</dbReference>
<comment type="caution">
    <text evidence="1">The sequence shown here is derived from an EMBL/GenBank/DDBJ whole genome shotgun (WGS) entry which is preliminary data.</text>
</comment>
<proteinExistence type="predicted"/>
<dbReference type="InterPro" id="IPR009776">
    <property type="entry name" value="Spore_0_M"/>
</dbReference>
<dbReference type="AlphaFoldDB" id="A0A1B7LEP5"/>
<reference evidence="1 2" key="1">
    <citation type="submission" date="2016-04" db="EMBL/GenBank/DDBJ databases">
        <authorList>
            <person name="Evans L.H."/>
            <person name="Alamgir A."/>
            <person name="Owens N."/>
            <person name="Weber N.D."/>
            <person name="Virtaneva K."/>
            <person name="Barbian K."/>
            <person name="Babar A."/>
            <person name="Rosenke K."/>
        </authorList>
    </citation>
    <scope>NUCLEOTIDE SEQUENCE [LARGE SCALE GENOMIC DNA]</scope>
    <source>
        <strain evidence="1 2">LMa1</strain>
    </source>
</reference>
<dbReference type="EMBL" id="LYVF01000158">
    <property type="protein sequence ID" value="OAT81770.1"/>
    <property type="molecule type" value="Genomic_DNA"/>
</dbReference>
<protein>
    <recommendedName>
        <fullName evidence="3">Sporulation protein</fullName>
    </recommendedName>
</protein>
<gene>
    <name evidence="1" type="ORF">A6M21_10245</name>
</gene>
<dbReference type="OrthoDB" id="2351239at2"/>
<dbReference type="STRING" id="1838280.A6M21_10245"/>
<organism evidence="1 2">
    <name type="scientific">Desulfotomaculum copahuensis</name>
    <dbReference type="NCBI Taxonomy" id="1838280"/>
    <lineage>
        <taxon>Bacteria</taxon>
        <taxon>Bacillati</taxon>
        <taxon>Bacillota</taxon>
        <taxon>Clostridia</taxon>
        <taxon>Eubacteriales</taxon>
        <taxon>Desulfotomaculaceae</taxon>
        <taxon>Desulfotomaculum</taxon>
    </lineage>
</organism>
<dbReference type="RefSeq" id="WP_066668242.1">
    <property type="nucleotide sequence ID" value="NZ_LYVF01000158.1"/>
</dbReference>
<sequence length="262" mass="29164">MNLLDRIKTGNWSGLTLDLQLERLEYVQGDEIAGAALVRGDRADHRPGRVFLDLIVESYAGAEGEKGRHRQREVLEKWLLTEARAMPGGASNFPFRRPLPVNIPVTHEHCTCILQARVEVSLSPDATATRKIKILPSPAISVVQETMAWQLGFIGSGVSNSGGRQVFHFVPGPGTPVEYKDIEQIEMLFTNQEKSLLVQMKARVDLLLWLNSDNYFTLELAHRDIFPSGGAVNHKLISEQISCRLRESLVPAARSGSKDICR</sequence>
<keyword evidence="2" id="KW-1185">Reference proteome</keyword>
<evidence type="ECO:0000313" key="1">
    <source>
        <dbReference type="EMBL" id="OAT81770.1"/>
    </source>
</evidence>
<name>A0A1B7LEP5_9FIRM</name>
<evidence type="ECO:0000313" key="2">
    <source>
        <dbReference type="Proteomes" id="UP000078532"/>
    </source>
</evidence>
<accession>A0A1B7LEP5</accession>
<dbReference type="Proteomes" id="UP000078532">
    <property type="component" value="Unassembled WGS sequence"/>
</dbReference>
<evidence type="ECO:0008006" key="3">
    <source>
        <dbReference type="Google" id="ProtNLM"/>
    </source>
</evidence>